<dbReference type="SUPFAM" id="SSF81606">
    <property type="entry name" value="PP2C-like"/>
    <property type="match status" value="1"/>
</dbReference>
<dbReference type="InterPro" id="IPR036457">
    <property type="entry name" value="PPM-type-like_dom_sf"/>
</dbReference>
<dbReference type="GeneID" id="96006855"/>
<dbReference type="Gene3D" id="3.60.40.10">
    <property type="entry name" value="PPM-type phosphatase domain"/>
    <property type="match status" value="1"/>
</dbReference>
<dbReference type="Pfam" id="PF00481">
    <property type="entry name" value="PP2C"/>
    <property type="match status" value="1"/>
</dbReference>
<dbReference type="SMART" id="SM00332">
    <property type="entry name" value="PP2Cc"/>
    <property type="match status" value="1"/>
</dbReference>
<dbReference type="GO" id="GO:0005739">
    <property type="term" value="C:mitochondrion"/>
    <property type="evidence" value="ECO:0007669"/>
    <property type="project" value="TreeGrafter"/>
</dbReference>
<comment type="caution">
    <text evidence="3">The sequence shown here is derived from an EMBL/GenBank/DDBJ whole genome shotgun (WGS) entry which is preliminary data.</text>
</comment>
<evidence type="ECO:0000256" key="1">
    <source>
        <dbReference type="SAM" id="Phobius"/>
    </source>
</evidence>
<dbReference type="GO" id="GO:0004741">
    <property type="term" value="F:[pyruvate dehydrogenase (acetyl-transferring)]-phosphatase activity"/>
    <property type="evidence" value="ECO:0007669"/>
    <property type="project" value="TreeGrafter"/>
</dbReference>
<reference evidence="3 4" key="1">
    <citation type="journal article" date="2020" name="Microbiol. Resour. Announc.">
        <title>Draft Genome Sequence of a Cladosporium Species Isolated from the Mesophotic Ascidian Didemnum maculosum.</title>
        <authorList>
            <person name="Gioti A."/>
            <person name="Siaperas R."/>
            <person name="Nikolaivits E."/>
            <person name="Le Goff G."/>
            <person name="Ouazzani J."/>
            <person name="Kotoulas G."/>
            <person name="Topakas E."/>
        </authorList>
    </citation>
    <scope>NUCLEOTIDE SEQUENCE [LARGE SCALE GENOMIC DNA]</scope>
    <source>
        <strain evidence="3 4">TM138-S3</strain>
    </source>
</reference>
<evidence type="ECO:0000313" key="3">
    <source>
        <dbReference type="EMBL" id="KAL1586338.1"/>
    </source>
</evidence>
<dbReference type="InterPro" id="IPR015655">
    <property type="entry name" value="PP2C"/>
</dbReference>
<proteinExistence type="predicted"/>
<evidence type="ECO:0000259" key="2">
    <source>
        <dbReference type="PROSITE" id="PS51746"/>
    </source>
</evidence>
<dbReference type="RefSeq" id="XP_069229443.1">
    <property type="nucleotide sequence ID" value="XM_069374017.1"/>
</dbReference>
<sequence>MWARTASAATRGSRLRLHRTPLFTRSYNGANHGPPKTYFQAPQQQPPKPRRRILRGFLLGTTFFVLGFYGHAYLQAKAVSLGLKLDHMDDLPLIEEALAAGAAEAQAKTVHAMTVDMATEVLRSRSGYSITPAAVSHTCQSASNIPCEDTWSSGTFTYFNDPGRDWSEWAIFDGHAGPRTSHALKEYLPGLVGEKLHDSGCMNRAYVPNDLHIHRIIQNSFRYLDETVFGEAMKELRMGTMRRADIVSLISNCLSGSCALMAIFDPKNGVLRIANTGDSRAVLGRWQDGKYVAEAMSVDHTGFNKDEVERLSREHPGEEVIDEKTGRIFGLAVTRAFGDARWKWTEELTRKAHEMFFGPAPRPNGVVKTPPYLTAEPEIQEKKVQTGAHPDFLIMASDGLWDLMSNQDAVTCVQMWLEKYKPTNFIEKEASGESVDTLAEERVHAQMHTPVDKTPDRDDETYYDAEEKCLKWRVSPKHFVVEDEHAGVHLIKNALGGSRRRLFEAVMTIQPPLSRNVRDDITVHVIFFGVEAGDAAKQLLDSSHDAIKKLGKAA</sequence>
<keyword evidence="1" id="KW-0472">Membrane</keyword>
<dbReference type="InterPro" id="IPR001932">
    <property type="entry name" value="PPM-type_phosphatase-like_dom"/>
</dbReference>
<protein>
    <recommendedName>
        <fullName evidence="2">PPM-type phosphatase domain-containing protein</fullName>
    </recommendedName>
</protein>
<keyword evidence="1" id="KW-0812">Transmembrane</keyword>
<dbReference type="EMBL" id="JAAQHG020000015">
    <property type="protein sequence ID" value="KAL1586338.1"/>
    <property type="molecule type" value="Genomic_DNA"/>
</dbReference>
<feature type="domain" description="PPM-type phosphatase" evidence="2">
    <location>
        <begin position="134"/>
        <end position="528"/>
    </location>
</feature>
<organism evidence="3 4">
    <name type="scientific">Cladosporium halotolerans</name>
    <dbReference type="NCBI Taxonomy" id="1052096"/>
    <lineage>
        <taxon>Eukaryota</taxon>
        <taxon>Fungi</taxon>
        <taxon>Dikarya</taxon>
        <taxon>Ascomycota</taxon>
        <taxon>Pezizomycotina</taxon>
        <taxon>Dothideomycetes</taxon>
        <taxon>Dothideomycetidae</taxon>
        <taxon>Cladosporiales</taxon>
        <taxon>Cladosporiaceae</taxon>
        <taxon>Cladosporium</taxon>
    </lineage>
</organism>
<gene>
    <name evidence="3" type="ORF">WHR41_05412</name>
</gene>
<evidence type="ECO:0000313" key="4">
    <source>
        <dbReference type="Proteomes" id="UP000803884"/>
    </source>
</evidence>
<accession>A0AB34KST8</accession>
<dbReference type="Proteomes" id="UP000803884">
    <property type="component" value="Unassembled WGS sequence"/>
</dbReference>
<dbReference type="CDD" id="cd00143">
    <property type="entry name" value="PP2Cc"/>
    <property type="match status" value="1"/>
</dbReference>
<name>A0AB34KST8_9PEZI</name>
<dbReference type="AlphaFoldDB" id="A0AB34KST8"/>
<dbReference type="PROSITE" id="PS51746">
    <property type="entry name" value="PPM_2"/>
    <property type="match status" value="1"/>
</dbReference>
<feature type="transmembrane region" description="Helical" evidence="1">
    <location>
        <begin position="53"/>
        <end position="74"/>
    </location>
</feature>
<dbReference type="PANTHER" id="PTHR13832">
    <property type="entry name" value="PROTEIN PHOSPHATASE 2C"/>
    <property type="match status" value="1"/>
</dbReference>
<keyword evidence="4" id="KW-1185">Reference proteome</keyword>
<keyword evidence="1" id="KW-1133">Transmembrane helix</keyword>
<dbReference type="PANTHER" id="PTHR13832:SF792">
    <property type="entry name" value="GM14286P"/>
    <property type="match status" value="1"/>
</dbReference>